<dbReference type="KEGG" id="oro:101379564"/>
<dbReference type="SUPFAM" id="SSF52540">
    <property type="entry name" value="P-loop containing nucleoside triphosphate hydrolases"/>
    <property type="match status" value="1"/>
</dbReference>
<keyword evidence="6" id="KW-1185">Reference proteome</keyword>
<comment type="similarity">
    <text evidence="1">Belongs to the TRAFAC class dynamin-like GTPase superfamily. IRG family.</text>
</comment>
<dbReference type="InterPro" id="IPR007743">
    <property type="entry name" value="Immunity-related_GTPase-like"/>
</dbReference>
<dbReference type="GeneID" id="101379564"/>
<keyword evidence="3" id="KW-0378">Hydrolase</keyword>
<reference evidence="7" key="1">
    <citation type="submission" date="2025-08" db="UniProtKB">
        <authorList>
            <consortium name="RefSeq"/>
        </authorList>
    </citation>
    <scope>IDENTIFICATION</scope>
</reference>
<evidence type="ECO:0000256" key="4">
    <source>
        <dbReference type="ARBA" id="ARBA00023134"/>
    </source>
</evidence>
<dbReference type="GO" id="GO:0005789">
    <property type="term" value="C:endoplasmic reticulum membrane"/>
    <property type="evidence" value="ECO:0007669"/>
    <property type="project" value="TreeGrafter"/>
</dbReference>
<feature type="domain" description="IRG-type G" evidence="5">
    <location>
        <begin position="112"/>
        <end position="294"/>
    </location>
</feature>
<dbReference type="PROSITE" id="PS51716">
    <property type="entry name" value="G_IRG"/>
    <property type="match status" value="1"/>
</dbReference>
<name>A0A2U3WVN5_ODORO</name>
<keyword evidence="2" id="KW-0547">Nucleotide-binding</keyword>
<dbReference type="Proteomes" id="UP000245340">
    <property type="component" value="Unplaced"/>
</dbReference>
<gene>
    <name evidence="7" type="primary">LOC101379564</name>
</gene>
<dbReference type="InterPro" id="IPR051515">
    <property type="entry name" value="IRG"/>
</dbReference>
<dbReference type="GO" id="GO:0000045">
    <property type="term" value="P:autophagosome assembly"/>
    <property type="evidence" value="ECO:0007669"/>
    <property type="project" value="TreeGrafter"/>
</dbReference>
<dbReference type="Pfam" id="PF05049">
    <property type="entry name" value="IIGP"/>
    <property type="match status" value="1"/>
</dbReference>
<dbReference type="InterPro" id="IPR030385">
    <property type="entry name" value="G_IRG_dom"/>
</dbReference>
<evidence type="ECO:0000256" key="1">
    <source>
        <dbReference type="ARBA" id="ARBA00005429"/>
    </source>
</evidence>
<dbReference type="Gene3D" id="3.40.50.300">
    <property type="entry name" value="P-loop containing nucleotide triphosphate hydrolases"/>
    <property type="match status" value="1"/>
</dbReference>
<proteinExistence type="inferred from homology"/>
<evidence type="ECO:0000313" key="6">
    <source>
        <dbReference type="Proteomes" id="UP000245340"/>
    </source>
</evidence>
<dbReference type="PANTHER" id="PTHR32341:SF13">
    <property type="entry name" value="GTP-BINDING PROTEIN"/>
    <property type="match status" value="1"/>
</dbReference>
<dbReference type="AlphaFoldDB" id="A0A2U3WVN5"/>
<evidence type="ECO:0000256" key="2">
    <source>
        <dbReference type="ARBA" id="ARBA00022741"/>
    </source>
</evidence>
<dbReference type="InParanoid" id="A0A2U3WVN5"/>
<dbReference type="RefSeq" id="XP_004413559.1">
    <property type="nucleotide sequence ID" value="XM_004413502.1"/>
</dbReference>
<organism evidence="6 7">
    <name type="scientific">Odobenus rosmarus divergens</name>
    <name type="common">Pacific walrus</name>
    <dbReference type="NCBI Taxonomy" id="9708"/>
    <lineage>
        <taxon>Eukaryota</taxon>
        <taxon>Metazoa</taxon>
        <taxon>Chordata</taxon>
        <taxon>Craniata</taxon>
        <taxon>Vertebrata</taxon>
        <taxon>Euteleostomi</taxon>
        <taxon>Mammalia</taxon>
        <taxon>Eutheria</taxon>
        <taxon>Laurasiatheria</taxon>
        <taxon>Carnivora</taxon>
        <taxon>Caniformia</taxon>
        <taxon>Pinnipedia</taxon>
        <taxon>Odobenidae</taxon>
        <taxon>Odobenus</taxon>
    </lineage>
</organism>
<evidence type="ECO:0000259" key="5">
    <source>
        <dbReference type="PROSITE" id="PS51716"/>
    </source>
</evidence>
<dbReference type="FunFam" id="3.40.50.300:FF:000541">
    <property type="entry name" value="Immunity related GTPase M"/>
    <property type="match status" value="1"/>
</dbReference>
<dbReference type="GO" id="GO:0035458">
    <property type="term" value="P:cellular response to interferon-beta"/>
    <property type="evidence" value="ECO:0007669"/>
    <property type="project" value="TreeGrafter"/>
</dbReference>
<keyword evidence="4" id="KW-0342">GTP-binding</keyword>
<protein>
    <submittedName>
        <fullName evidence="7">Interferon-inducible GTPase 1-like</fullName>
    </submittedName>
</protein>
<dbReference type="GO" id="GO:0045087">
    <property type="term" value="P:innate immune response"/>
    <property type="evidence" value="ECO:0007669"/>
    <property type="project" value="TreeGrafter"/>
</dbReference>
<dbReference type="PANTHER" id="PTHR32341">
    <property type="entry name" value="INTERFERON-INDUCIBLE GTPASE"/>
    <property type="match status" value="1"/>
</dbReference>
<dbReference type="GO" id="GO:0005525">
    <property type="term" value="F:GTP binding"/>
    <property type="evidence" value="ECO:0007669"/>
    <property type="project" value="UniProtKB-KW"/>
</dbReference>
<evidence type="ECO:0000313" key="7">
    <source>
        <dbReference type="RefSeq" id="XP_004413559.1"/>
    </source>
</evidence>
<dbReference type="InterPro" id="IPR027417">
    <property type="entry name" value="P-loop_NTPase"/>
</dbReference>
<sequence>MKTAARSTCPHVFCNFYRVIFSIVLRVLLSPEVHEYFPQLTSMDQFISDFLVGKNFQQLATNFVPHYTTLVSKVGGIISPENLDRLQAALKEAKLKDVADIIEELLMAAENAPLDVAVIGESGTGKSSFISALQGLSYEEEGSVSVGIVETTMKKTPYQHPKYPNVTLWDLPGTGTPNFRPHEYLEMVEFAIYDFFIIISSSWFSLNDALLAKNIKEIGKKFYFVRTKVDNDLYNEEKSKPTSFKRERVLQRIRDNCLANLSHIGVPEPCIFLVSNFDLDDFDFPILEETLLKELPVHKCYTFVLLLPNLSDAFIKMKRAFLKEKIWLDALKSSALSFIPFMACFNGFDLPQQEKCLNLYQSHFGLDEKSVKVITEKLSMSLEEIKSFTKSLNFWLLVQDDSIADKTMKCAECYCLVHGGLPSTLFQFFKIYFLHLKFINTVADDAKILLHKTLESLSLGR</sequence>
<evidence type="ECO:0000256" key="3">
    <source>
        <dbReference type="ARBA" id="ARBA00022801"/>
    </source>
</evidence>
<dbReference type="CDD" id="cd04104">
    <property type="entry name" value="p47_IIGP_like"/>
    <property type="match status" value="1"/>
</dbReference>
<accession>A0A2U3WVN5</accession>
<dbReference type="OrthoDB" id="422720at2759"/>
<dbReference type="GO" id="GO:0003924">
    <property type="term" value="F:GTPase activity"/>
    <property type="evidence" value="ECO:0007669"/>
    <property type="project" value="TreeGrafter"/>
</dbReference>
<dbReference type="STRING" id="9708.A0A2U3WVN5"/>